<feature type="compositionally biased region" description="Low complexity" evidence="1">
    <location>
        <begin position="387"/>
        <end position="414"/>
    </location>
</feature>
<dbReference type="EMBL" id="ML014234">
    <property type="protein sequence ID" value="RKP00118.1"/>
    <property type="molecule type" value="Genomic_DNA"/>
</dbReference>
<feature type="region of interest" description="Disordered" evidence="1">
    <location>
        <begin position="439"/>
        <end position="502"/>
    </location>
</feature>
<name>A0A4P9X4U4_9FUNG</name>
<evidence type="ECO:0000256" key="1">
    <source>
        <dbReference type="SAM" id="MobiDB-lite"/>
    </source>
</evidence>
<proteinExistence type="predicted"/>
<evidence type="ECO:0000313" key="2">
    <source>
        <dbReference type="EMBL" id="RKP00118.1"/>
    </source>
</evidence>
<reference evidence="3" key="1">
    <citation type="journal article" date="2018" name="Nat. Microbiol.">
        <title>Leveraging single-cell genomics to expand the fungal tree of life.</title>
        <authorList>
            <person name="Ahrendt S.R."/>
            <person name="Quandt C.A."/>
            <person name="Ciobanu D."/>
            <person name="Clum A."/>
            <person name="Salamov A."/>
            <person name="Andreopoulos B."/>
            <person name="Cheng J.F."/>
            <person name="Woyke T."/>
            <person name="Pelin A."/>
            <person name="Henrissat B."/>
            <person name="Reynolds N.K."/>
            <person name="Benny G.L."/>
            <person name="Smith M.E."/>
            <person name="James T.Y."/>
            <person name="Grigoriev I.V."/>
        </authorList>
    </citation>
    <scope>NUCLEOTIDE SEQUENCE [LARGE SCALE GENOMIC DNA]</scope>
    <source>
        <strain evidence="3">ATCC 52028</strain>
    </source>
</reference>
<dbReference type="Proteomes" id="UP000274922">
    <property type="component" value="Unassembled WGS sequence"/>
</dbReference>
<gene>
    <name evidence="2" type="ORF">CXG81DRAFT_27152</name>
</gene>
<feature type="region of interest" description="Disordered" evidence="1">
    <location>
        <begin position="1"/>
        <end position="80"/>
    </location>
</feature>
<feature type="compositionally biased region" description="Low complexity" evidence="1">
    <location>
        <begin position="241"/>
        <end position="253"/>
    </location>
</feature>
<feature type="compositionally biased region" description="Low complexity" evidence="1">
    <location>
        <begin position="131"/>
        <end position="140"/>
    </location>
</feature>
<dbReference type="GO" id="GO:0000077">
    <property type="term" value="P:DNA damage checkpoint signaling"/>
    <property type="evidence" value="ECO:0007669"/>
    <property type="project" value="InterPro"/>
</dbReference>
<keyword evidence="3" id="KW-1185">Reference proteome</keyword>
<feature type="compositionally biased region" description="Acidic residues" evidence="1">
    <location>
        <begin position="1"/>
        <end position="13"/>
    </location>
</feature>
<organism evidence="2 3">
    <name type="scientific">Caulochytrium protostelioides</name>
    <dbReference type="NCBI Taxonomy" id="1555241"/>
    <lineage>
        <taxon>Eukaryota</taxon>
        <taxon>Fungi</taxon>
        <taxon>Fungi incertae sedis</taxon>
        <taxon>Chytridiomycota</taxon>
        <taxon>Chytridiomycota incertae sedis</taxon>
        <taxon>Chytridiomycetes</taxon>
        <taxon>Caulochytriales</taxon>
        <taxon>Caulochytriaceae</taxon>
        <taxon>Caulochytrium</taxon>
    </lineage>
</organism>
<protein>
    <submittedName>
        <fullName evidence="2">Uncharacterized protein</fullName>
    </submittedName>
</protein>
<evidence type="ECO:0000313" key="3">
    <source>
        <dbReference type="Proteomes" id="UP000274922"/>
    </source>
</evidence>
<feature type="region of interest" description="Disordered" evidence="1">
    <location>
        <begin position="241"/>
        <end position="278"/>
    </location>
</feature>
<sequence length="1196" mass="125755">MADPIQEYDDELDQAFSDAAWPLLEEHLDGDGADGGPGAGARPRPNGTMPSRHRGPAHAHAAATTMTPRHHGGSGGAQAAAAALTPSYEPMPMSTQVVDDLEDFNMNDLHADPTLFDDFDLDDVVGPAVLSPPQSGMPASAAPPAPAEGRGDVRPRSAAGTPAASWTAAIHGGASASNAVASPSAPRQQSPLRPTRVLSKSTSMASSAASSPSHAGSRAPGPLAAAVAAAHMTALQPPLDATTASATAMSSAAGDAHPAGGLEDPMSGATGDARGWERTLQQQQRLIEQLKQQHQAMAQEAAKLRDAKYAAVGEIAFLRDKLESTRRDAERAQMRATQIEEVARQQQGSIAQTYEMDLRRLEAELAFRKQEVVEIAAHVQGIQRSGPSQAPWAASQAASPTASPAASPQRSQRPVTARRTPGSAEKTAFLGPAALLPPRRATTPLAVPPSQLHAATTTTRGHWSSPARNDDLGDGLDDGSAMAVDTAAAGPSDDDHDGALTDHSVWSFSDAETDIDDADGPHGVEHAGDAVAAEAQRRASEALHQIHHNVQVTLDGQRLTHVAVANAARPPPPPSVSTAAPRLVGDAVDAWERHLNALAYRPRFQITDLLFPQTLELWERLQQAIAPFIVDTDLSPPHAPSTTRLVRLLRTLHLPLDCLAAVMDRAGVATVRAFVEGMTAVSRDSEVARRPGDAAAASAGGIDATMPAPPLPGLPHDLQSRDPPQTSPVAQQARHAAWRRMAVCFRWTWDLCTRPHVAKQTPTPLLALCFSVWMNWQTRLGPSLPPMPLAPAVSVTPSAATASLRRIESMAMGLSLRDTPALAVWHGMGGLAGMTVWPVVLAPQQPYANHLAAVRFLQRFVRPWTAPRGPRAFFWDYALEQSLLERLVRFLLPAVAERRIAQATGAAAARCAQIDLDLALVTLFQSLVHPRPAADVGALTASAAAGATATGRPDPSRNDSAAAASPIAAQDPEPPVVFGHAPACHRMRQTHIVERLGDRLHRAYLACPRGHAHAASARPSVLVAPAATWPGCTPARRPATTPAAGCGASHAQEAAAVAAGTPFPQAPMATTALPSPRDADEDAAAMRYVGLQSTTLVAQLVSLLHDLLVVPQVHQHALQRWKGEKSRSYHLTALTLHRLVTDPDHAAWGVPLLCRARALLAAMAPPPVDETGDALGGDVPANTGTPAATTERTAPG</sequence>
<feature type="compositionally biased region" description="Low complexity" evidence="1">
    <location>
        <begin position="199"/>
        <end position="223"/>
    </location>
</feature>
<feature type="compositionally biased region" description="Low complexity" evidence="1">
    <location>
        <begin position="58"/>
        <end position="67"/>
    </location>
</feature>
<feature type="region of interest" description="Disordered" evidence="1">
    <location>
        <begin position="126"/>
        <end position="223"/>
    </location>
</feature>
<accession>A0A4P9X4U4</accession>
<dbReference type="PANTHER" id="PTHR28594:SF1">
    <property type="entry name" value="ATR-INTERACTING PROTEIN"/>
    <property type="match status" value="1"/>
</dbReference>
<feature type="region of interest" description="Disordered" evidence="1">
    <location>
        <begin position="1171"/>
        <end position="1196"/>
    </location>
</feature>
<feature type="compositionally biased region" description="Low complexity" evidence="1">
    <location>
        <begin position="157"/>
        <end position="186"/>
    </location>
</feature>
<feature type="compositionally biased region" description="Low complexity" evidence="1">
    <location>
        <begin position="693"/>
        <end position="704"/>
    </location>
</feature>
<dbReference type="InterPro" id="IPR033349">
    <property type="entry name" value="ATRIP"/>
</dbReference>
<feature type="region of interest" description="Disordered" evidence="1">
    <location>
        <begin position="382"/>
        <end position="427"/>
    </location>
</feature>
<dbReference type="AlphaFoldDB" id="A0A4P9X4U4"/>
<feature type="compositionally biased region" description="Polar residues" evidence="1">
    <location>
        <begin position="453"/>
        <end position="462"/>
    </location>
</feature>
<feature type="region of interest" description="Disordered" evidence="1">
    <location>
        <begin position="685"/>
        <end position="728"/>
    </location>
</feature>
<dbReference type="PANTHER" id="PTHR28594">
    <property type="entry name" value="ATR-INTERACTING PROTEIN"/>
    <property type="match status" value="1"/>
</dbReference>
<feature type="compositionally biased region" description="Low complexity" evidence="1">
    <location>
        <begin position="960"/>
        <end position="969"/>
    </location>
</feature>
<feature type="region of interest" description="Disordered" evidence="1">
    <location>
        <begin position="947"/>
        <end position="976"/>
    </location>
</feature>
<feature type="compositionally biased region" description="Polar residues" evidence="1">
    <location>
        <begin position="1182"/>
        <end position="1196"/>
    </location>
</feature>